<proteinExistence type="predicted"/>
<organism evidence="2 3">
    <name type="scientific">Metapseudomonas otitidis</name>
    <dbReference type="NCBI Taxonomy" id="319939"/>
    <lineage>
        <taxon>Bacteria</taxon>
        <taxon>Pseudomonadati</taxon>
        <taxon>Pseudomonadota</taxon>
        <taxon>Gammaproteobacteria</taxon>
        <taxon>Pseudomonadales</taxon>
        <taxon>Pseudomonadaceae</taxon>
        <taxon>Metapseudomonas</taxon>
    </lineage>
</organism>
<evidence type="ECO:0000313" key="2">
    <source>
        <dbReference type="EMBL" id="BCA31042.1"/>
    </source>
</evidence>
<keyword evidence="1" id="KW-0732">Signal</keyword>
<sequence>MKAHALAALFLSVLSSAAFALPAEHPPVLGEARDGAAERPVVEPLAGNRVQHAPDQWLAEGGSDRLLRAHGVA</sequence>
<dbReference type="Proteomes" id="UP000501237">
    <property type="component" value="Chromosome"/>
</dbReference>
<protein>
    <submittedName>
        <fullName evidence="2">Uncharacterized protein</fullName>
    </submittedName>
</protein>
<dbReference type="GeneID" id="57400249"/>
<reference evidence="2 3" key="1">
    <citation type="journal article" date="2020" name="Microbiol. Resour. Announc.">
        <title>Complete genome sequence of Pseudomonas otitidis strain MrB4, isolated from Lake Biwa in Japan.</title>
        <authorList>
            <person name="Miyazaki K."/>
            <person name="Hase E."/>
            <person name="Maruya T."/>
        </authorList>
    </citation>
    <scope>NUCLEOTIDE SEQUENCE [LARGE SCALE GENOMIC DNA]</scope>
    <source>
        <strain evidence="2 3">MrB4</strain>
    </source>
</reference>
<feature type="signal peptide" evidence="1">
    <location>
        <begin position="1"/>
        <end position="20"/>
    </location>
</feature>
<gene>
    <name evidence="2" type="ORF">PtoMrB4_50190</name>
</gene>
<dbReference type="RefSeq" id="WP_142014012.1">
    <property type="nucleotide sequence ID" value="NZ_AP022642.1"/>
</dbReference>
<feature type="chain" id="PRO_5025609972" evidence="1">
    <location>
        <begin position="21"/>
        <end position="73"/>
    </location>
</feature>
<dbReference type="EMBL" id="AP022642">
    <property type="protein sequence ID" value="BCA31042.1"/>
    <property type="molecule type" value="Genomic_DNA"/>
</dbReference>
<name>A0A679GNJ3_9GAMM</name>
<evidence type="ECO:0000313" key="3">
    <source>
        <dbReference type="Proteomes" id="UP000501237"/>
    </source>
</evidence>
<dbReference type="KEGG" id="poj:PtoMrB4_50190"/>
<dbReference type="AlphaFoldDB" id="A0A679GNJ3"/>
<accession>A0A679GNJ3</accession>
<evidence type="ECO:0000256" key="1">
    <source>
        <dbReference type="SAM" id="SignalP"/>
    </source>
</evidence>